<sequence length="267" mass="29202">MNNIISKEYQAPILLIVIAIFLIFPVYFTGRTDLPAATLVVTSCACFFGAVFLMVTRPEEGIPADVASFFSTGMMISYAQVAAELGASGPAHFIPDGNQVRQFNPAGNFRRIPKRDLTAIVPEPESGGIFSVPAGMPVMEQLRSSGKLRIPHDMPDICTAISEAERDLIHAAEDVEVTGEGESIVVRFREFRFIPACEEIRSESQRICEIAPCTPCSLAGCILASGTGAVWNIEGIAPSPEKNEMLITFTRMKDEHRPRDEDPGMRH</sequence>
<feature type="domain" description="DUF7982" evidence="2">
    <location>
        <begin position="38"/>
        <end position="188"/>
    </location>
</feature>
<reference evidence="3" key="1">
    <citation type="submission" date="2022-11" db="EMBL/GenBank/DDBJ databases">
        <title>Complete genome sequence of Methanogenium organophilum DSM 3596.</title>
        <authorList>
            <person name="Chen S.-C."/>
            <person name="Lai S.-J."/>
            <person name="You Y.-T."/>
        </authorList>
    </citation>
    <scope>NUCLEOTIDE SEQUENCE</scope>
    <source>
        <strain evidence="3">DSM 3596</strain>
    </source>
</reference>
<dbReference type="KEGG" id="mou:OU421_09705"/>
<dbReference type="Pfam" id="PF25939">
    <property type="entry name" value="DUF7982"/>
    <property type="match status" value="1"/>
</dbReference>
<evidence type="ECO:0000313" key="4">
    <source>
        <dbReference type="Proteomes" id="UP001163096"/>
    </source>
</evidence>
<evidence type="ECO:0000256" key="1">
    <source>
        <dbReference type="SAM" id="Phobius"/>
    </source>
</evidence>
<dbReference type="EMBL" id="CP113361">
    <property type="protein sequence ID" value="WAI00696.1"/>
    <property type="molecule type" value="Genomic_DNA"/>
</dbReference>
<feature type="transmembrane region" description="Helical" evidence="1">
    <location>
        <begin position="12"/>
        <end position="30"/>
    </location>
</feature>
<dbReference type="InterPro" id="IPR058288">
    <property type="entry name" value="DUF7982"/>
</dbReference>
<dbReference type="RefSeq" id="WP_268185901.1">
    <property type="nucleotide sequence ID" value="NZ_CP113361.1"/>
</dbReference>
<evidence type="ECO:0000313" key="3">
    <source>
        <dbReference type="EMBL" id="WAI00696.1"/>
    </source>
</evidence>
<keyword evidence="1" id="KW-0472">Membrane</keyword>
<evidence type="ECO:0000259" key="2">
    <source>
        <dbReference type="Pfam" id="PF25939"/>
    </source>
</evidence>
<keyword evidence="1" id="KW-0812">Transmembrane</keyword>
<keyword evidence="1" id="KW-1133">Transmembrane helix</keyword>
<keyword evidence="4" id="KW-1185">Reference proteome</keyword>
<dbReference type="GeneID" id="76835377"/>
<accession>A0A9X9S366</accession>
<proteinExistence type="predicted"/>
<organism evidence="3 4">
    <name type="scientific">Methanogenium organophilum</name>
    <dbReference type="NCBI Taxonomy" id="2199"/>
    <lineage>
        <taxon>Archaea</taxon>
        <taxon>Methanobacteriati</taxon>
        <taxon>Methanobacteriota</taxon>
        <taxon>Stenosarchaea group</taxon>
        <taxon>Methanomicrobia</taxon>
        <taxon>Methanomicrobiales</taxon>
        <taxon>Methanomicrobiaceae</taxon>
        <taxon>Methanogenium</taxon>
    </lineage>
</organism>
<protein>
    <recommendedName>
        <fullName evidence="2">DUF7982 domain-containing protein</fullName>
    </recommendedName>
</protein>
<dbReference type="AlphaFoldDB" id="A0A9X9S366"/>
<gene>
    <name evidence="3" type="ORF">OU421_09705</name>
</gene>
<dbReference type="Proteomes" id="UP001163096">
    <property type="component" value="Chromosome"/>
</dbReference>
<feature type="transmembrane region" description="Helical" evidence="1">
    <location>
        <begin position="36"/>
        <end position="55"/>
    </location>
</feature>
<name>A0A9X9S366_METOG</name>